<protein>
    <submittedName>
        <fullName evidence="1">Uncharacterized protein</fullName>
    </submittedName>
</protein>
<sequence length="130" mass="14481">MKMSGRYAPGLYAGVTGILALVAINAFTIPSSLTAASERERINAEANLEQTKAEAAKKVADAYTQNAIANYEQLIIDGYTLNNTPPRLNWKLIDPFKKTFIFDQYRQCAGYVLQGKFYFTKYYEGVCSNG</sequence>
<evidence type="ECO:0000313" key="1">
    <source>
        <dbReference type="EMBL" id="AFZ22320.1"/>
    </source>
</evidence>
<organism evidence="1 2">
    <name type="scientific">Allocoleopsis franciscana PCC 7113</name>
    <dbReference type="NCBI Taxonomy" id="1173027"/>
    <lineage>
        <taxon>Bacteria</taxon>
        <taxon>Bacillati</taxon>
        <taxon>Cyanobacteriota</taxon>
        <taxon>Cyanophyceae</taxon>
        <taxon>Coleofasciculales</taxon>
        <taxon>Coleofasciculaceae</taxon>
        <taxon>Allocoleopsis</taxon>
        <taxon>Allocoleopsis franciscana</taxon>
    </lineage>
</organism>
<accession>K9WPJ7</accession>
<dbReference type="RefSeq" id="WP_015186328.1">
    <property type="nucleotide sequence ID" value="NC_019742.1"/>
</dbReference>
<dbReference type="Proteomes" id="UP000010471">
    <property type="component" value="Plasmid pMIC7113.06"/>
</dbReference>
<dbReference type="EMBL" id="CP003636">
    <property type="protein sequence ID" value="AFZ22320.1"/>
    <property type="molecule type" value="Genomic_DNA"/>
</dbReference>
<name>K9WPJ7_9CYAN</name>
<dbReference type="HOGENOM" id="CLU_1935630_0_0_3"/>
<dbReference type="KEGG" id="mic:Mic7113_6759"/>
<keyword evidence="1" id="KW-0614">Plasmid</keyword>
<evidence type="ECO:0000313" key="2">
    <source>
        <dbReference type="Proteomes" id="UP000010471"/>
    </source>
</evidence>
<reference evidence="1 2" key="1">
    <citation type="submission" date="2012-06" db="EMBL/GenBank/DDBJ databases">
        <title>Finished plasmid 6 of genome of Microcoleus sp. PCC 7113.</title>
        <authorList>
            <consortium name="US DOE Joint Genome Institute"/>
            <person name="Gugger M."/>
            <person name="Coursin T."/>
            <person name="Rippka R."/>
            <person name="Tandeau De Marsac N."/>
            <person name="Huntemann M."/>
            <person name="Wei C.-L."/>
            <person name="Han J."/>
            <person name="Detter J.C."/>
            <person name="Han C."/>
            <person name="Tapia R."/>
            <person name="Chen A."/>
            <person name="Kyrpides N."/>
            <person name="Mavromatis K."/>
            <person name="Markowitz V."/>
            <person name="Szeto E."/>
            <person name="Ivanova N."/>
            <person name="Pagani I."/>
            <person name="Pati A."/>
            <person name="Goodwin L."/>
            <person name="Nordberg H.P."/>
            <person name="Cantor M.N."/>
            <person name="Hua S.X."/>
            <person name="Woyke T."/>
            <person name="Kerfeld C.A."/>
        </authorList>
    </citation>
    <scope>NUCLEOTIDE SEQUENCE [LARGE SCALE GENOMIC DNA]</scope>
    <source>
        <strain evidence="1 2">PCC 7113</strain>
        <plasmid evidence="1 2">pMIC7113.06</plasmid>
    </source>
</reference>
<proteinExistence type="predicted"/>
<geneLocation type="plasmid" evidence="1 2">
    <name>pMIC7113.06</name>
</geneLocation>
<keyword evidence="2" id="KW-1185">Reference proteome</keyword>
<dbReference type="AlphaFoldDB" id="K9WPJ7"/>
<gene>
    <name evidence="1" type="ORF">Mic7113_6759</name>
</gene>